<evidence type="ECO:0000313" key="3">
    <source>
        <dbReference type="EMBL" id="CDY64902.1"/>
    </source>
</evidence>
<keyword evidence="1" id="KW-0732">Signal</keyword>
<dbReference type="InterPro" id="IPR025704">
    <property type="entry name" value="E3_Ub_ligase_UBR4_C"/>
</dbReference>
<reference evidence="3 4" key="1">
    <citation type="journal article" date="2014" name="Science">
        <title>Plant genetics. Early allopolyploid evolution in the post-Neolithic Brassica napus oilseed genome.</title>
        <authorList>
            <person name="Chalhoub B."/>
            <person name="Denoeud F."/>
            <person name="Liu S."/>
            <person name="Parkin I.A."/>
            <person name="Tang H."/>
            <person name="Wang X."/>
            <person name="Chiquet J."/>
            <person name="Belcram H."/>
            <person name="Tong C."/>
            <person name="Samans B."/>
            <person name="Correa M."/>
            <person name="Da Silva C."/>
            <person name="Just J."/>
            <person name="Falentin C."/>
            <person name="Koh C.S."/>
            <person name="Le Clainche I."/>
            <person name="Bernard M."/>
            <person name="Bento P."/>
            <person name="Noel B."/>
            <person name="Labadie K."/>
            <person name="Alberti A."/>
            <person name="Charles M."/>
            <person name="Arnaud D."/>
            <person name="Guo H."/>
            <person name="Daviaud C."/>
            <person name="Alamery S."/>
            <person name="Jabbari K."/>
            <person name="Zhao M."/>
            <person name="Edger P.P."/>
            <person name="Chelaifa H."/>
            <person name="Tack D."/>
            <person name="Lassalle G."/>
            <person name="Mestiri I."/>
            <person name="Schnel N."/>
            <person name="Le Paslier M.C."/>
            <person name="Fan G."/>
            <person name="Renault V."/>
            <person name="Bayer P.E."/>
            <person name="Golicz A.A."/>
            <person name="Manoli S."/>
            <person name="Lee T.H."/>
            <person name="Thi V.H."/>
            <person name="Chalabi S."/>
            <person name="Hu Q."/>
            <person name="Fan C."/>
            <person name="Tollenaere R."/>
            <person name="Lu Y."/>
            <person name="Battail C."/>
            <person name="Shen J."/>
            <person name="Sidebottom C.H."/>
            <person name="Wang X."/>
            <person name="Canaguier A."/>
            <person name="Chauveau A."/>
            <person name="Berard A."/>
            <person name="Deniot G."/>
            <person name="Guan M."/>
            <person name="Liu Z."/>
            <person name="Sun F."/>
            <person name="Lim Y.P."/>
            <person name="Lyons E."/>
            <person name="Town C.D."/>
            <person name="Bancroft I."/>
            <person name="Wang X."/>
            <person name="Meng J."/>
            <person name="Ma J."/>
            <person name="Pires J.C."/>
            <person name="King G.J."/>
            <person name="Brunel D."/>
            <person name="Delourme R."/>
            <person name="Renard M."/>
            <person name="Aury J.M."/>
            <person name="Adams K.L."/>
            <person name="Batley J."/>
            <person name="Snowdon R.J."/>
            <person name="Tost J."/>
            <person name="Edwards D."/>
            <person name="Zhou Y."/>
            <person name="Hua W."/>
            <person name="Sharpe A.G."/>
            <person name="Paterson A.H."/>
            <person name="Guan C."/>
            <person name="Wincker P."/>
        </authorList>
    </citation>
    <scope>NUCLEOTIDE SEQUENCE [LARGE SCALE GENOMIC DNA]</scope>
    <source>
        <strain evidence="4">cv. Darmor-bzh</strain>
    </source>
</reference>
<dbReference type="PANTHER" id="PTHR21725:SF1">
    <property type="entry name" value="E3 UBIQUITIN-PROTEIN LIGASE UBR4"/>
    <property type="match status" value="1"/>
</dbReference>
<dbReference type="PANTHER" id="PTHR21725">
    <property type="entry name" value="E3 UBIQUITIN-PROTEIN LIGASE UBR4"/>
    <property type="match status" value="1"/>
</dbReference>
<name>A0A078JHL7_BRANA</name>
<sequence length="154" mass="17329">MSWFGRNQIRVFYLALLASNAAPLSSHDCDMQTSGSWTFGGLGFARLYLLFRPRKNLVISCFCFLWKNWKKIREDPEIEFAIAGTVGEYGGLGVCEIDFKSNEEEMVAVLDLLNHCCKIRESRRAALSLLVETARRASSVDAMEPAEGMESFDS</sequence>
<keyword evidence="4" id="KW-1185">Reference proteome</keyword>
<dbReference type="Gramene" id="CDY64902">
    <property type="protein sequence ID" value="CDY64902"/>
    <property type="gene ID" value="GSBRNA2T00043835001"/>
</dbReference>
<evidence type="ECO:0000256" key="1">
    <source>
        <dbReference type="SAM" id="SignalP"/>
    </source>
</evidence>
<dbReference type="STRING" id="3708.A0A078JHL7"/>
<feature type="chain" id="PRO_5001739405" evidence="1">
    <location>
        <begin position="27"/>
        <end position="154"/>
    </location>
</feature>
<feature type="signal peptide" evidence="1">
    <location>
        <begin position="1"/>
        <end position="26"/>
    </location>
</feature>
<accession>A0A078JHL7</accession>
<evidence type="ECO:0000313" key="4">
    <source>
        <dbReference type="Proteomes" id="UP000028999"/>
    </source>
</evidence>
<gene>
    <name evidence="3" type="primary">BnaC05g47690D</name>
    <name evidence="3" type="ORF">GSBRNA2T00043835001</name>
</gene>
<proteinExistence type="predicted"/>
<organism evidence="3 4">
    <name type="scientific">Brassica napus</name>
    <name type="common">Rape</name>
    <dbReference type="NCBI Taxonomy" id="3708"/>
    <lineage>
        <taxon>Eukaryota</taxon>
        <taxon>Viridiplantae</taxon>
        <taxon>Streptophyta</taxon>
        <taxon>Embryophyta</taxon>
        <taxon>Tracheophyta</taxon>
        <taxon>Spermatophyta</taxon>
        <taxon>Magnoliopsida</taxon>
        <taxon>eudicotyledons</taxon>
        <taxon>Gunneridae</taxon>
        <taxon>Pentapetalae</taxon>
        <taxon>rosids</taxon>
        <taxon>malvids</taxon>
        <taxon>Brassicales</taxon>
        <taxon>Brassicaceae</taxon>
        <taxon>Brassiceae</taxon>
        <taxon>Brassica</taxon>
    </lineage>
</organism>
<evidence type="ECO:0000259" key="2">
    <source>
        <dbReference type="Pfam" id="PF13764"/>
    </source>
</evidence>
<dbReference type="AlphaFoldDB" id="A0A078JHL7"/>
<dbReference type="PaxDb" id="3708-A0A078JHL7"/>
<protein>
    <submittedName>
        <fullName evidence="3">BnaC05g47690D protein</fullName>
    </submittedName>
</protein>
<dbReference type="EMBL" id="LK034596">
    <property type="protein sequence ID" value="CDY64902.1"/>
    <property type="molecule type" value="Genomic_DNA"/>
</dbReference>
<dbReference type="InterPro" id="IPR045189">
    <property type="entry name" value="UBR4-like"/>
</dbReference>
<dbReference type="Proteomes" id="UP000028999">
    <property type="component" value="Unassembled WGS sequence"/>
</dbReference>
<feature type="domain" description="E3 ubiquitin ligase UBR4 C-terminal" evidence="2">
    <location>
        <begin position="73"/>
        <end position="148"/>
    </location>
</feature>
<dbReference type="Pfam" id="PF13764">
    <property type="entry name" value="E3_UbLigase_R4"/>
    <property type="match status" value="1"/>
</dbReference>